<accession>A0A9J6BHL1</accession>
<dbReference type="Pfam" id="PF00535">
    <property type="entry name" value="Glycos_transf_2"/>
    <property type="match status" value="1"/>
</dbReference>
<name>A0A9J6BHL1_POLVA</name>
<dbReference type="SUPFAM" id="SSF53448">
    <property type="entry name" value="Nucleotide-diphospho-sugar transferases"/>
    <property type="match status" value="1"/>
</dbReference>
<evidence type="ECO:0000313" key="6">
    <source>
        <dbReference type="Proteomes" id="UP001107558"/>
    </source>
</evidence>
<dbReference type="AlphaFoldDB" id="A0A9J6BHL1"/>
<keyword evidence="3" id="KW-0472">Membrane</keyword>
<dbReference type="PANTHER" id="PTHR11675:SF126">
    <property type="entry name" value="RICIN B LECTIN DOMAIN-CONTAINING PROTEIN"/>
    <property type="match status" value="1"/>
</dbReference>
<dbReference type="GO" id="GO:0005794">
    <property type="term" value="C:Golgi apparatus"/>
    <property type="evidence" value="ECO:0007669"/>
    <property type="project" value="TreeGrafter"/>
</dbReference>
<dbReference type="InterPro" id="IPR001173">
    <property type="entry name" value="Glyco_trans_2-like"/>
</dbReference>
<feature type="transmembrane region" description="Helical" evidence="3">
    <location>
        <begin position="12"/>
        <end position="33"/>
    </location>
</feature>
<sequence>MSKNFNFRLVSRLTYLAKILFLFAIILCLFNFFQSSQNSELLEKLREENMTMEALQNKLVNFIQRGKNDDGKYFAADFLEIPLDDGITDEAKRIIKELNLIKPGHNGKAVRIPQNVSDEIKKLNQTLWDTYKYNGLASRLVGLNRELPDNRHEYCKNKTYPENLPKVTVVIPFHDDDWYLFMRTVHSVLLRTPEHLLEEVLIIQDYSPREYYHDHLDKYLKQYPKIRHIKSARRQGIIPTRNLGFVNAKAEIVVSLDSHVEVTPGWIEPLIARIVEEPNTVAWCKISGIDKDTMGILLDEHIGSLGHFGWDMGFGWMDIKWYEGDNPTPKYAPKPSVTFIGPCYALRKDFMIKLGLYDHDFDIWGGEDVELSLRAWMCGGRVELIPCSVAAHMFKGHTYKMHTEGKGGARYNTDRIAEVWLDEYKKYYYRKVGHTKNRNFGDISERLALKKRLNCKPFKWFVENVHPKIEIPEELRDKDEKVEKKN</sequence>
<dbReference type="Proteomes" id="UP001107558">
    <property type="component" value="Chromosome 4"/>
</dbReference>
<dbReference type="GO" id="GO:0006493">
    <property type="term" value="P:protein O-linked glycosylation"/>
    <property type="evidence" value="ECO:0007669"/>
    <property type="project" value="TreeGrafter"/>
</dbReference>
<dbReference type="Gene3D" id="3.90.550.10">
    <property type="entry name" value="Spore Coat Polysaccharide Biosynthesis Protein SpsA, Chain A"/>
    <property type="match status" value="1"/>
</dbReference>
<feature type="coiled-coil region" evidence="2">
    <location>
        <begin position="38"/>
        <end position="65"/>
    </location>
</feature>
<evidence type="ECO:0000259" key="4">
    <source>
        <dbReference type="Pfam" id="PF00535"/>
    </source>
</evidence>
<gene>
    <name evidence="5" type="ORF">PVAND_017047</name>
</gene>
<protein>
    <recommendedName>
        <fullName evidence="4">Glycosyltransferase 2-like domain-containing protein</fullName>
    </recommendedName>
</protein>
<keyword evidence="3" id="KW-0812">Transmembrane</keyword>
<proteinExistence type="predicted"/>
<dbReference type="EMBL" id="JADBJN010000004">
    <property type="protein sequence ID" value="KAG5669152.1"/>
    <property type="molecule type" value="Genomic_DNA"/>
</dbReference>
<feature type="domain" description="Glycosyltransferase 2-like" evidence="4">
    <location>
        <begin position="168"/>
        <end position="349"/>
    </location>
</feature>
<evidence type="ECO:0000256" key="1">
    <source>
        <dbReference type="ARBA" id="ARBA00023157"/>
    </source>
</evidence>
<dbReference type="GO" id="GO:0004653">
    <property type="term" value="F:polypeptide N-acetylgalactosaminyltransferase activity"/>
    <property type="evidence" value="ECO:0007669"/>
    <property type="project" value="TreeGrafter"/>
</dbReference>
<evidence type="ECO:0000256" key="3">
    <source>
        <dbReference type="SAM" id="Phobius"/>
    </source>
</evidence>
<evidence type="ECO:0000313" key="5">
    <source>
        <dbReference type="EMBL" id="KAG5669152.1"/>
    </source>
</evidence>
<keyword evidence="3" id="KW-1133">Transmembrane helix</keyword>
<keyword evidence="6" id="KW-1185">Reference proteome</keyword>
<reference evidence="5" key="1">
    <citation type="submission" date="2021-03" db="EMBL/GenBank/DDBJ databases">
        <title>Chromosome level genome of the anhydrobiotic midge Polypedilum vanderplanki.</title>
        <authorList>
            <person name="Yoshida Y."/>
            <person name="Kikawada T."/>
            <person name="Gusev O."/>
        </authorList>
    </citation>
    <scope>NUCLEOTIDE SEQUENCE</scope>
    <source>
        <strain evidence="5">NIAS01</strain>
        <tissue evidence="5">Whole body or cell culture</tissue>
    </source>
</reference>
<organism evidence="5 6">
    <name type="scientific">Polypedilum vanderplanki</name>
    <name type="common">Sleeping chironomid midge</name>
    <dbReference type="NCBI Taxonomy" id="319348"/>
    <lineage>
        <taxon>Eukaryota</taxon>
        <taxon>Metazoa</taxon>
        <taxon>Ecdysozoa</taxon>
        <taxon>Arthropoda</taxon>
        <taxon>Hexapoda</taxon>
        <taxon>Insecta</taxon>
        <taxon>Pterygota</taxon>
        <taxon>Neoptera</taxon>
        <taxon>Endopterygota</taxon>
        <taxon>Diptera</taxon>
        <taxon>Nematocera</taxon>
        <taxon>Chironomoidea</taxon>
        <taxon>Chironomidae</taxon>
        <taxon>Chironominae</taxon>
        <taxon>Polypedilum</taxon>
        <taxon>Polypedilum</taxon>
    </lineage>
</organism>
<keyword evidence="1" id="KW-1015">Disulfide bond</keyword>
<dbReference type="OrthoDB" id="7788412at2759"/>
<dbReference type="InterPro" id="IPR029044">
    <property type="entry name" value="Nucleotide-diphossugar_trans"/>
</dbReference>
<evidence type="ECO:0000256" key="2">
    <source>
        <dbReference type="SAM" id="Coils"/>
    </source>
</evidence>
<dbReference type="PANTHER" id="PTHR11675">
    <property type="entry name" value="N-ACETYLGALACTOSAMINYLTRANSFERASE"/>
    <property type="match status" value="1"/>
</dbReference>
<comment type="caution">
    <text evidence="5">The sequence shown here is derived from an EMBL/GenBank/DDBJ whole genome shotgun (WGS) entry which is preliminary data.</text>
</comment>
<keyword evidence="2" id="KW-0175">Coiled coil</keyword>